<gene>
    <name evidence="1" type="ORF">SAMN05421769_2273</name>
</gene>
<dbReference type="RefSeq" id="WP_074230440.1">
    <property type="nucleotide sequence ID" value="NZ_FSRQ01000002.1"/>
</dbReference>
<evidence type="ECO:0000313" key="2">
    <source>
        <dbReference type="Proteomes" id="UP000184782"/>
    </source>
</evidence>
<dbReference type="Pfam" id="PF09697">
    <property type="entry name" value="Porph_ging"/>
    <property type="match status" value="1"/>
</dbReference>
<reference evidence="2" key="1">
    <citation type="submission" date="2016-12" db="EMBL/GenBank/DDBJ databases">
        <authorList>
            <person name="Varghese N."/>
            <person name="Submissions S."/>
        </authorList>
    </citation>
    <scope>NUCLEOTIDE SEQUENCE [LARGE SCALE GENOMIC DNA]</scope>
    <source>
        <strain evidence="2">DSM 16779</strain>
    </source>
</reference>
<name>A0A1N6H7I5_9FLAO</name>
<evidence type="ECO:0000313" key="1">
    <source>
        <dbReference type="EMBL" id="SIO15722.1"/>
    </source>
</evidence>
<dbReference type="STRING" id="59733.SAMN05421769_2273"/>
<dbReference type="Proteomes" id="UP000184782">
    <property type="component" value="Unassembled WGS sequence"/>
</dbReference>
<organism evidence="1 2">
    <name type="scientific">Chryseobacterium scophthalmum</name>
    <dbReference type="NCBI Taxonomy" id="59733"/>
    <lineage>
        <taxon>Bacteria</taxon>
        <taxon>Pseudomonadati</taxon>
        <taxon>Bacteroidota</taxon>
        <taxon>Flavobacteriia</taxon>
        <taxon>Flavobacteriales</taxon>
        <taxon>Weeksellaceae</taxon>
        <taxon>Chryseobacterium group</taxon>
        <taxon>Chryseobacterium</taxon>
    </lineage>
</organism>
<dbReference type="InterPro" id="IPR005901">
    <property type="entry name" value="GLPGLI"/>
</dbReference>
<protein>
    <submittedName>
        <fullName evidence="1">GLPGLI family protein</fullName>
    </submittedName>
</protein>
<accession>A0A1N6H7I5</accession>
<proteinExistence type="predicted"/>
<sequence>MKFIYSLILAIFAVVNLSAQGNRFIYEYQFRIDSTKTDSLKKEFVNLDIFPTKSYFYGQAKFASDSITNNSIIEQRKSTPNSLSYSSTTEEWNISYLIEKSYPSFKTTWFTNIEQTNMIVEETPVIKWQILPETQKIENYNCQKATANFGGRIWEAWFSKDLPFPDGPYKFHGLPGLIVKLEDKTKSHQFLLKGSKKLKAENHSWDYISALEKEAKHEFEGVKVNPTQYKKLFMTYKNDPAKDIKLDLANPNNSMTVTTGDGKKITNNAEIIKFFEESMAKKYKSINNQLEINLHRK</sequence>
<dbReference type="NCBIfam" id="TIGR01200">
    <property type="entry name" value="GLPGLI"/>
    <property type="match status" value="1"/>
</dbReference>
<dbReference type="OrthoDB" id="1440774at2"/>
<keyword evidence="2" id="KW-1185">Reference proteome</keyword>
<dbReference type="AlphaFoldDB" id="A0A1N6H7I5"/>
<dbReference type="EMBL" id="FSRQ01000002">
    <property type="protein sequence ID" value="SIO15722.1"/>
    <property type="molecule type" value="Genomic_DNA"/>
</dbReference>